<evidence type="ECO:0000259" key="1">
    <source>
        <dbReference type="Pfam" id="PF01408"/>
    </source>
</evidence>
<dbReference type="PANTHER" id="PTHR43818">
    <property type="entry name" value="BCDNA.GH03377"/>
    <property type="match status" value="1"/>
</dbReference>
<reference evidence="2 3" key="1">
    <citation type="journal article" date="2018" name="Nat. Biotechnol.">
        <title>A standardized bacterial taxonomy based on genome phylogeny substantially revises the tree of life.</title>
        <authorList>
            <person name="Parks D.H."/>
            <person name="Chuvochina M."/>
            <person name="Waite D.W."/>
            <person name="Rinke C."/>
            <person name="Skarshewski A."/>
            <person name="Chaumeil P.A."/>
            <person name="Hugenholtz P."/>
        </authorList>
    </citation>
    <scope>NUCLEOTIDE SEQUENCE [LARGE SCALE GENOMIC DNA]</scope>
    <source>
        <strain evidence="2">UBA9375</strain>
    </source>
</reference>
<accession>A0A3D3R2S6</accession>
<feature type="domain" description="Gfo/Idh/MocA-like oxidoreductase N-terminal" evidence="1">
    <location>
        <begin position="34"/>
        <end position="160"/>
    </location>
</feature>
<dbReference type="Pfam" id="PF01408">
    <property type="entry name" value="GFO_IDH_MocA"/>
    <property type="match status" value="1"/>
</dbReference>
<dbReference type="AlphaFoldDB" id="A0A3D3R2S6"/>
<name>A0A3D3R2S6_9PLAN</name>
<dbReference type="InterPro" id="IPR000683">
    <property type="entry name" value="Gfo/Idh/MocA-like_OxRdtase_N"/>
</dbReference>
<proteinExistence type="predicted"/>
<protein>
    <submittedName>
        <fullName evidence="2">Dehydrogenase</fullName>
    </submittedName>
</protein>
<dbReference type="PANTHER" id="PTHR43818:SF9">
    <property type="entry name" value="HYPOTHETICAL OXIDOREDUCTASE"/>
    <property type="match status" value="1"/>
</dbReference>
<dbReference type="InterPro" id="IPR036291">
    <property type="entry name" value="NAD(P)-bd_dom_sf"/>
</dbReference>
<dbReference type="GO" id="GO:0000166">
    <property type="term" value="F:nucleotide binding"/>
    <property type="evidence" value="ECO:0007669"/>
    <property type="project" value="InterPro"/>
</dbReference>
<evidence type="ECO:0000313" key="2">
    <source>
        <dbReference type="EMBL" id="HCO21900.1"/>
    </source>
</evidence>
<dbReference type="EMBL" id="DQAY01000016">
    <property type="protein sequence ID" value="HCO21900.1"/>
    <property type="molecule type" value="Genomic_DNA"/>
</dbReference>
<organism evidence="2 3">
    <name type="scientific">Gimesia maris</name>
    <dbReference type="NCBI Taxonomy" id="122"/>
    <lineage>
        <taxon>Bacteria</taxon>
        <taxon>Pseudomonadati</taxon>
        <taxon>Planctomycetota</taxon>
        <taxon>Planctomycetia</taxon>
        <taxon>Planctomycetales</taxon>
        <taxon>Planctomycetaceae</taxon>
        <taxon>Gimesia</taxon>
    </lineage>
</organism>
<gene>
    <name evidence="2" type="ORF">DIT97_02060</name>
</gene>
<dbReference type="Proteomes" id="UP000263642">
    <property type="component" value="Unassembled WGS sequence"/>
</dbReference>
<dbReference type="InterPro" id="IPR050463">
    <property type="entry name" value="Gfo/Idh/MocA_oxidrdct_glycsds"/>
</dbReference>
<dbReference type="Gene3D" id="3.40.50.720">
    <property type="entry name" value="NAD(P)-binding Rossmann-like Domain"/>
    <property type="match status" value="1"/>
</dbReference>
<comment type="caution">
    <text evidence="2">The sequence shown here is derived from an EMBL/GenBank/DDBJ whole genome shotgun (WGS) entry which is preliminary data.</text>
</comment>
<dbReference type="SUPFAM" id="SSF51735">
    <property type="entry name" value="NAD(P)-binding Rossmann-fold domains"/>
    <property type="match status" value="1"/>
</dbReference>
<sequence length="352" mass="38031">MSHPLRAVCFHLSLLLAVLICLPESIRADEPETIRIGIIGLDTSHSSNFSKILNDPDSKYEEFKHCKVVAAYPQGSQTIKESLESVPEITEAVKKQGVEIVPSIEALLEKVDAVLLESNDGRVHLEQALPVLKAGKPLFVDKPIAGDLTDVIAIYEAAEHFKTPVFSSSSLRYTDGAKKINGGVIGAIIGCDAYSPCPVESTHPDFYWYGIHGVETLYTIMGPGCETVVRVATPETDVAIGTWKTGRIGTFRGRRKANNGYQGGYGGTAFGTKGIAQIGSFSGYEPLLVEVVKFFRTGKAPVTPAESIEIYTFMSAADLSKQKAGTPVRLADVENQAREAAKKKLAPYLQSP</sequence>
<evidence type="ECO:0000313" key="3">
    <source>
        <dbReference type="Proteomes" id="UP000263642"/>
    </source>
</evidence>